<evidence type="ECO:0000313" key="2">
    <source>
        <dbReference type="EMBL" id="CAI2369945.1"/>
    </source>
</evidence>
<evidence type="ECO:0000256" key="1">
    <source>
        <dbReference type="SAM" id="Phobius"/>
    </source>
</evidence>
<keyword evidence="1" id="KW-0472">Membrane</keyword>
<keyword evidence="1" id="KW-1133">Transmembrane helix</keyword>
<dbReference type="EMBL" id="CAMPGE010011104">
    <property type="protein sequence ID" value="CAI2369945.1"/>
    <property type="molecule type" value="Genomic_DNA"/>
</dbReference>
<proteinExistence type="predicted"/>
<feature type="transmembrane region" description="Helical" evidence="1">
    <location>
        <begin position="241"/>
        <end position="260"/>
    </location>
</feature>
<name>A0AAD1URT8_EUPCR</name>
<gene>
    <name evidence="2" type="ORF">ECRASSUSDP1_LOCUS11251</name>
</gene>
<dbReference type="Proteomes" id="UP001295684">
    <property type="component" value="Unassembled WGS sequence"/>
</dbReference>
<feature type="transmembrane region" description="Helical" evidence="1">
    <location>
        <begin position="59"/>
        <end position="81"/>
    </location>
</feature>
<evidence type="ECO:0000313" key="3">
    <source>
        <dbReference type="Proteomes" id="UP001295684"/>
    </source>
</evidence>
<protein>
    <submittedName>
        <fullName evidence="2">Uncharacterized protein</fullName>
    </submittedName>
</protein>
<dbReference type="AlphaFoldDB" id="A0AAD1URT8"/>
<comment type="caution">
    <text evidence="2">The sequence shown here is derived from an EMBL/GenBank/DDBJ whole genome shotgun (WGS) entry which is preliminary data.</text>
</comment>
<feature type="transmembrane region" description="Helical" evidence="1">
    <location>
        <begin position="27"/>
        <end position="47"/>
    </location>
</feature>
<organism evidence="2 3">
    <name type="scientific">Euplotes crassus</name>
    <dbReference type="NCBI Taxonomy" id="5936"/>
    <lineage>
        <taxon>Eukaryota</taxon>
        <taxon>Sar</taxon>
        <taxon>Alveolata</taxon>
        <taxon>Ciliophora</taxon>
        <taxon>Intramacronucleata</taxon>
        <taxon>Spirotrichea</taxon>
        <taxon>Hypotrichia</taxon>
        <taxon>Euplotida</taxon>
        <taxon>Euplotidae</taxon>
        <taxon>Moneuplotes</taxon>
    </lineage>
</organism>
<accession>A0AAD1URT8</accession>
<sequence>MSKLFLEANFFEDDGEGSTEITKYGYIGYYVVILMVCLPLFAFHFLFLIKECNKSLKDVFRIIQIIILLEYLLMIILLDGLRFLETGWFCKKFLFFFGMIGYFLSDLINITCWALLLIHTKYYTNSLSRNSVEGLRSEILSIINKIRKWEKCILYLLASFIFIFAAFSFAALPFCPGCKHCPKEDWNNWSNTCQIVENTANRLAESFSVLGIIVSIFKLILGCFMLYMLKNHLNFYYRAKISKILIAIFLTCVSNTIKLVNTFNQNINNLSLKVKYTDKKPIQANELWYSLPLAILLRVLPILVITVNIQLIYYTCYLRNLMKGCGIGDYLKVCSIFMKSSKNIYEILEEDQKDSFWNKNSTLIGDDGNQCEEDCSLRQTSFCKNRAESLNLSEAFTENSEIDDLYKKEYERIAEMEKEFRSTRDLGSTVS</sequence>
<reference evidence="2" key="1">
    <citation type="submission" date="2023-07" db="EMBL/GenBank/DDBJ databases">
        <authorList>
            <consortium name="AG Swart"/>
            <person name="Singh M."/>
            <person name="Singh A."/>
            <person name="Seah K."/>
            <person name="Emmerich C."/>
        </authorList>
    </citation>
    <scope>NUCLEOTIDE SEQUENCE</scope>
    <source>
        <strain evidence="2">DP1</strain>
    </source>
</reference>
<keyword evidence="1" id="KW-0812">Transmembrane</keyword>
<feature type="transmembrane region" description="Helical" evidence="1">
    <location>
        <begin position="207"/>
        <end position="229"/>
    </location>
</feature>
<feature type="transmembrane region" description="Helical" evidence="1">
    <location>
        <begin position="93"/>
        <end position="118"/>
    </location>
</feature>
<feature type="transmembrane region" description="Helical" evidence="1">
    <location>
        <begin position="287"/>
        <end position="313"/>
    </location>
</feature>
<keyword evidence="3" id="KW-1185">Reference proteome</keyword>
<feature type="transmembrane region" description="Helical" evidence="1">
    <location>
        <begin position="152"/>
        <end position="174"/>
    </location>
</feature>